<keyword evidence="2" id="KW-0812">Transmembrane</keyword>
<evidence type="ECO:0000313" key="4">
    <source>
        <dbReference type="Proteomes" id="UP000482800"/>
    </source>
</evidence>
<feature type="region of interest" description="Disordered" evidence="1">
    <location>
        <begin position="387"/>
        <end position="441"/>
    </location>
</feature>
<feature type="transmembrane region" description="Helical" evidence="2">
    <location>
        <begin position="233"/>
        <end position="252"/>
    </location>
</feature>
<feature type="compositionally biased region" description="Polar residues" evidence="1">
    <location>
        <begin position="405"/>
        <end position="424"/>
    </location>
</feature>
<protein>
    <recommendedName>
        <fullName evidence="5">ABC transporter permease</fullName>
    </recommendedName>
</protein>
<reference evidence="3 4" key="2">
    <citation type="submission" date="2020-03" db="EMBL/GenBank/DDBJ databases">
        <authorList>
            <person name="Ichikawa N."/>
            <person name="Kimura A."/>
            <person name="Kitahashi Y."/>
            <person name="Uohara A."/>
        </authorList>
    </citation>
    <scope>NUCLEOTIDE SEQUENCE [LARGE SCALE GENOMIC DNA]</scope>
    <source>
        <strain evidence="3 4">NBRC 108639</strain>
    </source>
</reference>
<organism evidence="3 4">
    <name type="scientific">Phytohabitans houttuyneae</name>
    <dbReference type="NCBI Taxonomy" id="1076126"/>
    <lineage>
        <taxon>Bacteria</taxon>
        <taxon>Bacillati</taxon>
        <taxon>Actinomycetota</taxon>
        <taxon>Actinomycetes</taxon>
        <taxon>Micromonosporales</taxon>
        <taxon>Micromonosporaceae</taxon>
    </lineage>
</organism>
<feature type="transmembrane region" description="Helical" evidence="2">
    <location>
        <begin position="335"/>
        <end position="352"/>
    </location>
</feature>
<proteinExistence type="predicted"/>
<feature type="region of interest" description="Disordered" evidence="1">
    <location>
        <begin position="508"/>
        <end position="539"/>
    </location>
</feature>
<evidence type="ECO:0000256" key="1">
    <source>
        <dbReference type="SAM" id="MobiDB-lite"/>
    </source>
</evidence>
<dbReference type="PANTHER" id="PTHR32196">
    <property type="entry name" value="ABC TRANSPORTER PERMEASE PROTEIN YPHD-RELATED-RELATED"/>
    <property type="match status" value="1"/>
</dbReference>
<feature type="compositionally biased region" description="Low complexity" evidence="1">
    <location>
        <begin position="514"/>
        <end position="539"/>
    </location>
</feature>
<feature type="transmembrane region" description="Helical" evidence="2">
    <location>
        <begin position="169"/>
        <end position="189"/>
    </location>
</feature>
<dbReference type="AlphaFoldDB" id="A0A6V8KEQ2"/>
<reference evidence="3 4" key="1">
    <citation type="submission" date="2020-03" db="EMBL/GenBank/DDBJ databases">
        <title>Whole genome shotgun sequence of Phytohabitans houttuyneae NBRC 108639.</title>
        <authorList>
            <person name="Komaki H."/>
            <person name="Tamura T."/>
        </authorList>
    </citation>
    <scope>NUCLEOTIDE SEQUENCE [LARGE SCALE GENOMIC DNA]</scope>
    <source>
        <strain evidence="3 4">NBRC 108639</strain>
    </source>
</reference>
<feature type="transmembrane region" description="Helical" evidence="2">
    <location>
        <begin position="273"/>
        <end position="300"/>
    </location>
</feature>
<dbReference type="GO" id="GO:0005886">
    <property type="term" value="C:plasma membrane"/>
    <property type="evidence" value="ECO:0007669"/>
    <property type="project" value="TreeGrafter"/>
</dbReference>
<feature type="transmembrane region" description="Helical" evidence="2">
    <location>
        <begin position="86"/>
        <end position="108"/>
    </location>
</feature>
<dbReference type="EMBL" id="BLPF01000001">
    <property type="protein sequence ID" value="GFJ80177.1"/>
    <property type="molecule type" value="Genomic_DNA"/>
</dbReference>
<keyword evidence="4" id="KW-1185">Reference proteome</keyword>
<feature type="transmembrane region" description="Helical" evidence="2">
    <location>
        <begin position="120"/>
        <end position="141"/>
    </location>
</feature>
<accession>A0A6V8KEQ2</accession>
<comment type="caution">
    <text evidence="3">The sequence shown here is derived from an EMBL/GenBank/DDBJ whole genome shotgun (WGS) entry which is preliminary data.</text>
</comment>
<evidence type="ECO:0000256" key="2">
    <source>
        <dbReference type="SAM" id="Phobius"/>
    </source>
</evidence>
<evidence type="ECO:0008006" key="5">
    <source>
        <dbReference type="Google" id="ProtNLM"/>
    </source>
</evidence>
<gene>
    <name evidence="3" type="ORF">Phou_043570</name>
</gene>
<keyword evidence="2" id="KW-1133">Transmembrane helix</keyword>
<sequence length="539" mass="55727">MAYDDPAYRRRDNGGTGTGGLREDSRFGSDTGFGGTPSYQTGSFPVAGEFREPDAMELTQRRAVSQAELDDVFEDPSHGDPGRDRMAVHVVWEILLLLAAGGVAFLLYRDDSDALRGAALDQLLVLAAGLGLLAIGASLTLRAGAPNLALGPIAVGAALHFAEQGDRGVLVAAAEAVVAAGLLGLLMAIVVGALHVPGWVVTLAGALAAMVFIQQRGAPVNLQGDYDPSGQALYLFGGVAAVSVLGGLIGMIKPVRRAIGRFRPISDPAHRRGGLAAVLTGGALVVSSSLAAVGGVLLVAGQDAPVVPSPGLDWTAFAIGAALLGGASAFGRRGGVFGTILAAVLITLFLRYEDAMDWDISSLAIAGGVLIVGVVVTRIVETYGRPRTRDDSLDEDEWTEPDPPTTSWTTGRTDSWATPLPTQSTAPARTPGTATGGGPAAAKLAVCPRPRSLSWMPCPQRSCGSGLSPTPAAAWTWVSSGPCSSTCRTQTRRPCSTARPTRWVRRSTRPWRCGGSSPVTGTTTPSPSRCSARRSSTIC</sequence>
<keyword evidence="2" id="KW-0472">Membrane</keyword>
<dbReference type="Proteomes" id="UP000482800">
    <property type="component" value="Unassembled WGS sequence"/>
</dbReference>
<feature type="transmembrane region" description="Helical" evidence="2">
    <location>
        <begin position="196"/>
        <end position="213"/>
    </location>
</feature>
<evidence type="ECO:0000313" key="3">
    <source>
        <dbReference type="EMBL" id="GFJ80177.1"/>
    </source>
</evidence>
<feature type="transmembrane region" description="Helical" evidence="2">
    <location>
        <begin position="358"/>
        <end position="380"/>
    </location>
</feature>
<feature type="region of interest" description="Disordered" evidence="1">
    <location>
        <begin position="1"/>
        <end position="46"/>
    </location>
</feature>
<name>A0A6V8KEQ2_9ACTN</name>
<feature type="transmembrane region" description="Helical" evidence="2">
    <location>
        <begin position="312"/>
        <end position="330"/>
    </location>
</feature>
<feature type="compositionally biased region" description="Basic and acidic residues" evidence="1">
    <location>
        <begin position="1"/>
        <end position="13"/>
    </location>
</feature>